<organism evidence="2">
    <name type="scientific">Tetraselmis sp. GSL018</name>
    <dbReference type="NCBI Taxonomy" id="582737"/>
    <lineage>
        <taxon>Eukaryota</taxon>
        <taxon>Viridiplantae</taxon>
        <taxon>Chlorophyta</taxon>
        <taxon>core chlorophytes</taxon>
        <taxon>Chlorodendrophyceae</taxon>
        <taxon>Chlorodendrales</taxon>
        <taxon>Chlorodendraceae</taxon>
        <taxon>Tetraselmis</taxon>
    </lineage>
</organism>
<dbReference type="InterPro" id="IPR026749">
    <property type="entry name" value="Tmem135"/>
</dbReference>
<proteinExistence type="predicted"/>
<accession>A0A061S335</accession>
<evidence type="ECO:0008006" key="3">
    <source>
        <dbReference type="Google" id="ProtNLM"/>
    </source>
</evidence>
<gene>
    <name evidence="2" type="ORF">TSPGSL018_17684</name>
</gene>
<evidence type="ECO:0000313" key="2">
    <source>
        <dbReference type="EMBL" id="JAC77439.1"/>
    </source>
</evidence>
<reference evidence="2" key="1">
    <citation type="submission" date="2014-05" db="EMBL/GenBank/DDBJ databases">
        <title>The transcriptome of the halophilic microalga Tetraselmis sp. GSL018 isolated from the Great Salt Lake, Utah.</title>
        <authorList>
            <person name="Jinkerson R.E."/>
            <person name="D'Adamo S."/>
            <person name="Posewitz M.C."/>
        </authorList>
    </citation>
    <scope>NUCLEOTIDE SEQUENCE</scope>
    <source>
        <strain evidence="2">GSL018</strain>
    </source>
</reference>
<name>A0A061S335_9CHLO</name>
<dbReference type="PANTHER" id="PTHR12459:SF15">
    <property type="entry name" value="TRANSMEMBRANE PROTEIN 135"/>
    <property type="match status" value="1"/>
</dbReference>
<feature type="unsure residue" description="I or L" evidence="2">
    <location>
        <position position="171"/>
    </location>
</feature>
<protein>
    <recommendedName>
        <fullName evidence="3">Transmembrane protein 135 N-terminal domain-containing protein</fullName>
    </recommendedName>
</protein>
<dbReference type="AlphaFoldDB" id="A0A061S335"/>
<evidence type="ECO:0000256" key="1">
    <source>
        <dbReference type="SAM" id="MobiDB-lite"/>
    </source>
</evidence>
<dbReference type="EMBL" id="GBEZ01008070">
    <property type="protein sequence ID" value="JAC77439.1"/>
    <property type="molecule type" value="Transcribed_RNA"/>
</dbReference>
<feature type="region of interest" description="Disordered" evidence="1">
    <location>
        <begin position="1"/>
        <end position="23"/>
    </location>
</feature>
<dbReference type="PANTHER" id="PTHR12459">
    <property type="entry name" value="TRANSMEMBRANE PROTEIN 135-RELATED"/>
    <property type="match status" value="1"/>
</dbReference>
<sequence>MSRGDEEDQSPSSPTAGSKSCDEAKQSEFSRFWNRFGDSVIKSAAIGLSLRGGLHILSVTLSQLRAGKRDEKRSTSHLLALGADTIKFASFLSCFSGTFVTVDEALACFLGKERTKHWRAAVAGACAAPTIFLAGGESHFGLAAYILLRGLLLLVRCGNKSDAPPIINKMLFFTRWEHSDVILVCLASSQLLPAWIVFPETLPRSYVRFLNLHGGKDQRVYDGLREWILRPAASRAALPMGESAGRPPNPCQLVHPGLSCASHAVQSMPASFRRALSV</sequence>